<dbReference type="OrthoDB" id="5520786at2"/>
<protein>
    <submittedName>
        <fullName evidence="1">Enamine deaminase RidA, house cleaning of reactive enamine intermediates, YjgF/YER057c/UK114 family</fullName>
    </submittedName>
</protein>
<dbReference type="SUPFAM" id="SSF55298">
    <property type="entry name" value="YjgF-like"/>
    <property type="match status" value="1"/>
</dbReference>
<keyword evidence="2" id="KW-1185">Reference proteome</keyword>
<dbReference type="STRING" id="1166337.SAMN05192580_2089"/>
<dbReference type="RefSeq" id="WP_093315978.1">
    <property type="nucleotide sequence ID" value="NZ_FOZG01000002.1"/>
</dbReference>
<dbReference type="CDD" id="cd00448">
    <property type="entry name" value="YjgF_YER057c_UK114_family"/>
    <property type="match status" value="1"/>
</dbReference>
<gene>
    <name evidence="1" type="ORF">SAMN05192580_2089</name>
</gene>
<sequence length="134" mass="14179">MSVEHVNPDTLFKLPGFGQISIPPAGKRLAFVAGQTALDAGFQIQAEGFAEQVQHAVDNVIHALDALNATPDDVVHMTFYIVGLSDERFQQFAQAWATSLGGQPFPSCASAVIGVERLALSGLLVEMSAVVAID</sequence>
<dbReference type="Pfam" id="PF01042">
    <property type="entry name" value="Ribonuc_L-PSP"/>
    <property type="match status" value="1"/>
</dbReference>
<evidence type="ECO:0000313" key="1">
    <source>
        <dbReference type="EMBL" id="SFR96885.1"/>
    </source>
</evidence>
<dbReference type="AlphaFoldDB" id="A0A1I6L095"/>
<dbReference type="InterPro" id="IPR006175">
    <property type="entry name" value="YjgF/YER057c/UK114"/>
</dbReference>
<dbReference type="Proteomes" id="UP000198824">
    <property type="component" value="Unassembled WGS sequence"/>
</dbReference>
<proteinExistence type="predicted"/>
<evidence type="ECO:0000313" key="2">
    <source>
        <dbReference type="Proteomes" id="UP000198824"/>
    </source>
</evidence>
<name>A0A1I6L095_9SPHN</name>
<organism evidence="1 2">
    <name type="scientific">Sphingomonas jatrophae</name>
    <dbReference type="NCBI Taxonomy" id="1166337"/>
    <lineage>
        <taxon>Bacteria</taxon>
        <taxon>Pseudomonadati</taxon>
        <taxon>Pseudomonadota</taxon>
        <taxon>Alphaproteobacteria</taxon>
        <taxon>Sphingomonadales</taxon>
        <taxon>Sphingomonadaceae</taxon>
        <taxon>Sphingomonas</taxon>
    </lineage>
</organism>
<dbReference type="Gene3D" id="3.30.1330.40">
    <property type="entry name" value="RutC-like"/>
    <property type="match status" value="1"/>
</dbReference>
<dbReference type="EMBL" id="FOZG01000002">
    <property type="protein sequence ID" value="SFR96885.1"/>
    <property type="molecule type" value="Genomic_DNA"/>
</dbReference>
<reference evidence="1 2" key="1">
    <citation type="submission" date="2016-10" db="EMBL/GenBank/DDBJ databases">
        <authorList>
            <person name="de Groot N.N."/>
        </authorList>
    </citation>
    <scope>NUCLEOTIDE SEQUENCE [LARGE SCALE GENOMIC DNA]</scope>
    <source>
        <strain evidence="1 2">S5-249</strain>
    </source>
</reference>
<accession>A0A1I6L095</accession>
<dbReference type="InterPro" id="IPR035959">
    <property type="entry name" value="RutC-like_sf"/>
</dbReference>